<dbReference type="EMBL" id="LCRD01000038">
    <property type="protein sequence ID" value="KKW29612.1"/>
    <property type="molecule type" value="Genomic_DNA"/>
</dbReference>
<dbReference type="Pfam" id="PF01592">
    <property type="entry name" value="NifU_N"/>
    <property type="match status" value="1"/>
</dbReference>
<reference evidence="2 3" key="1">
    <citation type="journal article" date="2015" name="Nature">
        <title>rRNA introns, odd ribosomes, and small enigmatic genomes across a large radiation of phyla.</title>
        <authorList>
            <person name="Brown C.T."/>
            <person name="Hug L.A."/>
            <person name="Thomas B.C."/>
            <person name="Sharon I."/>
            <person name="Castelle C.J."/>
            <person name="Singh A."/>
            <person name="Wilkins M.J."/>
            <person name="Williams K.H."/>
            <person name="Banfield J.F."/>
        </authorList>
    </citation>
    <scope>NUCLEOTIDE SEQUENCE [LARGE SCALE GENOMIC DNA]</scope>
</reference>
<dbReference type="Proteomes" id="UP000034846">
    <property type="component" value="Unassembled WGS sequence"/>
</dbReference>
<accession>A0A0G1ZNB2</accession>
<dbReference type="GO" id="GO:0051536">
    <property type="term" value="F:iron-sulfur cluster binding"/>
    <property type="evidence" value="ECO:0007669"/>
    <property type="project" value="InterPro"/>
</dbReference>
<evidence type="ECO:0000313" key="3">
    <source>
        <dbReference type="Proteomes" id="UP000034846"/>
    </source>
</evidence>
<dbReference type="Gene3D" id="3.90.1010.10">
    <property type="match status" value="1"/>
</dbReference>
<evidence type="ECO:0000313" key="2">
    <source>
        <dbReference type="EMBL" id="KKW29612.1"/>
    </source>
</evidence>
<sequence length="125" mass="13445">MSDLYRELLLDHARHPRGFGLLADTDFHSEQTNASCGDRLDVAVRLAKDGCISAVGFTGSGCAVTMASASLLCESLPGKDTSVIPNMGLEDIELLFGAPVTPMRTRCALLALRALQHGYSVWNQH</sequence>
<dbReference type="PANTHER" id="PTHR10093">
    <property type="entry name" value="IRON-SULFUR CLUSTER ASSEMBLY ENZYME NIFU HOMOLOG"/>
    <property type="match status" value="1"/>
</dbReference>
<gene>
    <name evidence="2" type="ORF">UY72_C0038G0009</name>
</gene>
<proteinExistence type="predicted"/>
<dbReference type="AlphaFoldDB" id="A0A0G1ZNB2"/>
<dbReference type="CDD" id="cd06664">
    <property type="entry name" value="IscU_like"/>
    <property type="match status" value="1"/>
</dbReference>
<organism evidence="2 3">
    <name type="scientific">Candidatus Uhrbacteria bacterium GW2011_GWD2_52_7</name>
    <dbReference type="NCBI Taxonomy" id="1618989"/>
    <lineage>
        <taxon>Bacteria</taxon>
        <taxon>Candidatus Uhriibacteriota</taxon>
    </lineage>
</organism>
<name>A0A0G1ZNB2_9BACT</name>
<dbReference type="InterPro" id="IPR002871">
    <property type="entry name" value="NIF_FeS_clus_asmbl_NifU_N"/>
</dbReference>
<comment type="caution">
    <text evidence="2">The sequence shown here is derived from an EMBL/GenBank/DDBJ whole genome shotgun (WGS) entry which is preliminary data.</text>
</comment>
<protein>
    <submittedName>
        <fullName evidence="2">Iron-sulfur cluster assembly protein</fullName>
    </submittedName>
</protein>
<dbReference type="GO" id="GO:0005506">
    <property type="term" value="F:iron ion binding"/>
    <property type="evidence" value="ECO:0007669"/>
    <property type="project" value="InterPro"/>
</dbReference>
<feature type="domain" description="NIF system FeS cluster assembly NifU N-terminal" evidence="1">
    <location>
        <begin position="5"/>
        <end position="121"/>
    </location>
</feature>
<dbReference type="SUPFAM" id="SSF82649">
    <property type="entry name" value="SufE/NifU"/>
    <property type="match status" value="1"/>
</dbReference>
<dbReference type="GO" id="GO:0016226">
    <property type="term" value="P:iron-sulfur cluster assembly"/>
    <property type="evidence" value="ECO:0007669"/>
    <property type="project" value="InterPro"/>
</dbReference>
<evidence type="ECO:0000259" key="1">
    <source>
        <dbReference type="Pfam" id="PF01592"/>
    </source>
</evidence>